<keyword evidence="7" id="KW-0325">Glycoprotein</keyword>
<comment type="caution">
    <text evidence="12">The sequence shown here is derived from an EMBL/GenBank/DDBJ whole genome shotgun (WGS) entry which is preliminary data.</text>
</comment>
<evidence type="ECO:0000259" key="11">
    <source>
        <dbReference type="SMART" id="SM00499"/>
    </source>
</evidence>
<keyword evidence="4" id="KW-0336">GPI-anchor</keyword>
<feature type="chain" id="PRO_5043032234" description="Bifunctional inhibitor/plant lipid transfer protein/seed storage helical domain-containing protein" evidence="10">
    <location>
        <begin position="22"/>
        <end position="406"/>
    </location>
</feature>
<gene>
    <name evidence="12" type="ORF">SAY86_031903</name>
</gene>
<comment type="similarity">
    <text evidence="2">Belongs to the plant LTP family.</text>
</comment>
<organism evidence="12 13">
    <name type="scientific">Trapa natans</name>
    <name type="common">Water chestnut</name>
    <dbReference type="NCBI Taxonomy" id="22666"/>
    <lineage>
        <taxon>Eukaryota</taxon>
        <taxon>Viridiplantae</taxon>
        <taxon>Streptophyta</taxon>
        <taxon>Embryophyta</taxon>
        <taxon>Tracheophyta</taxon>
        <taxon>Spermatophyta</taxon>
        <taxon>Magnoliopsida</taxon>
        <taxon>eudicotyledons</taxon>
        <taxon>Gunneridae</taxon>
        <taxon>Pentapetalae</taxon>
        <taxon>rosids</taxon>
        <taxon>malvids</taxon>
        <taxon>Myrtales</taxon>
        <taxon>Lythraceae</taxon>
        <taxon>Trapa</taxon>
    </lineage>
</organism>
<dbReference type="InterPro" id="IPR016140">
    <property type="entry name" value="Bifunc_inhib/LTP/seed_store"/>
</dbReference>
<comment type="subcellular location">
    <subcellularLocation>
        <location evidence="1">Cell membrane</location>
        <topology evidence="1">Lipid-anchor</topology>
        <topology evidence="1">GPI-anchor</topology>
    </subcellularLocation>
</comment>
<dbReference type="InterPro" id="IPR036312">
    <property type="entry name" value="Bifun_inhib/LTP/seed_sf"/>
</dbReference>
<feature type="domain" description="Bifunctional inhibitor/plant lipid transfer protein/seed storage helical" evidence="11">
    <location>
        <begin position="272"/>
        <end position="350"/>
    </location>
</feature>
<reference evidence="12 13" key="1">
    <citation type="journal article" date="2023" name="Hortic Res">
        <title>Pangenome of water caltrop reveals structural variations and asymmetric subgenome divergence after allopolyploidization.</title>
        <authorList>
            <person name="Zhang X."/>
            <person name="Chen Y."/>
            <person name="Wang L."/>
            <person name="Yuan Y."/>
            <person name="Fang M."/>
            <person name="Shi L."/>
            <person name="Lu R."/>
            <person name="Comes H.P."/>
            <person name="Ma Y."/>
            <person name="Chen Y."/>
            <person name="Huang G."/>
            <person name="Zhou Y."/>
            <person name="Zheng Z."/>
            <person name="Qiu Y."/>
        </authorList>
    </citation>
    <scope>NUCLEOTIDE SEQUENCE [LARGE SCALE GENOMIC DNA]</scope>
    <source>
        <strain evidence="12">F231</strain>
    </source>
</reference>
<dbReference type="SUPFAM" id="SSF47699">
    <property type="entry name" value="Bifunctional inhibitor/lipid-transfer protein/seed storage 2S albumin"/>
    <property type="match status" value="2"/>
</dbReference>
<keyword evidence="8" id="KW-0449">Lipoprotein</keyword>
<evidence type="ECO:0000256" key="7">
    <source>
        <dbReference type="ARBA" id="ARBA00023180"/>
    </source>
</evidence>
<keyword evidence="4" id="KW-0472">Membrane</keyword>
<feature type="compositionally biased region" description="Low complexity" evidence="9">
    <location>
        <begin position="158"/>
        <end position="192"/>
    </location>
</feature>
<evidence type="ECO:0000256" key="1">
    <source>
        <dbReference type="ARBA" id="ARBA00004609"/>
    </source>
</evidence>
<dbReference type="GO" id="GO:0005886">
    <property type="term" value="C:plasma membrane"/>
    <property type="evidence" value="ECO:0007669"/>
    <property type="project" value="UniProtKB-SubCell"/>
</dbReference>
<dbReference type="SMART" id="SM00499">
    <property type="entry name" value="AAI"/>
    <property type="match status" value="2"/>
</dbReference>
<evidence type="ECO:0000256" key="5">
    <source>
        <dbReference type="ARBA" id="ARBA00022729"/>
    </source>
</evidence>
<keyword evidence="13" id="KW-1185">Reference proteome</keyword>
<feature type="compositionally biased region" description="Low complexity" evidence="9">
    <location>
        <begin position="238"/>
        <end position="256"/>
    </location>
</feature>
<feature type="signal peptide" evidence="10">
    <location>
        <begin position="1"/>
        <end position="21"/>
    </location>
</feature>
<dbReference type="Gene3D" id="1.10.110.10">
    <property type="entry name" value="Plant lipid-transfer and hydrophobic proteins"/>
    <property type="match status" value="2"/>
</dbReference>
<dbReference type="EMBL" id="JAXQNO010000009">
    <property type="protein sequence ID" value="KAK4791490.1"/>
    <property type="molecule type" value="Genomic_DNA"/>
</dbReference>
<evidence type="ECO:0000313" key="13">
    <source>
        <dbReference type="Proteomes" id="UP001346149"/>
    </source>
</evidence>
<accession>A0AAN7LSL3</accession>
<dbReference type="GO" id="GO:0098552">
    <property type="term" value="C:side of membrane"/>
    <property type="evidence" value="ECO:0007669"/>
    <property type="project" value="UniProtKB-KW"/>
</dbReference>
<evidence type="ECO:0000313" key="12">
    <source>
        <dbReference type="EMBL" id="KAK4791490.1"/>
    </source>
</evidence>
<name>A0AAN7LSL3_TRANT</name>
<dbReference type="PANTHER" id="PTHR33044">
    <property type="entry name" value="BIFUNCTIONAL INHIBITOR/LIPID-TRANSFER PROTEIN/SEED STORAGE 2S ALBUMIN SUPERFAMILY PROTEIN-RELATED"/>
    <property type="match status" value="1"/>
</dbReference>
<dbReference type="CDD" id="cd00010">
    <property type="entry name" value="AAI_LTSS"/>
    <property type="match status" value="2"/>
</dbReference>
<dbReference type="Pfam" id="PF14368">
    <property type="entry name" value="LTP_2"/>
    <property type="match status" value="2"/>
</dbReference>
<dbReference type="InterPro" id="IPR043325">
    <property type="entry name" value="LTSS"/>
</dbReference>
<feature type="compositionally biased region" description="Polar residues" evidence="9">
    <location>
        <begin position="208"/>
        <end position="228"/>
    </location>
</feature>
<feature type="domain" description="Bifunctional inhibitor/plant lipid transfer protein/seed storage helical" evidence="11">
    <location>
        <begin position="37"/>
        <end position="115"/>
    </location>
</feature>
<evidence type="ECO:0000256" key="10">
    <source>
        <dbReference type="SAM" id="SignalP"/>
    </source>
</evidence>
<dbReference type="Proteomes" id="UP001346149">
    <property type="component" value="Unassembled WGS sequence"/>
</dbReference>
<keyword evidence="5 10" id="KW-0732">Signal</keyword>
<feature type="region of interest" description="Disordered" evidence="9">
    <location>
        <begin position="129"/>
        <end position="258"/>
    </location>
</feature>
<evidence type="ECO:0000256" key="9">
    <source>
        <dbReference type="SAM" id="MobiDB-lite"/>
    </source>
</evidence>
<keyword evidence="6" id="KW-1015">Disulfide bond</keyword>
<proteinExistence type="inferred from homology"/>
<evidence type="ECO:0000256" key="4">
    <source>
        <dbReference type="ARBA" id="ARBA00022622"/>
    </source>
</evidence>
<sequence length="406" mass="42698">MRHMALSNIFSLALLAHFVAALAVADHEGEAAEPFFCSNIIYNMMDCIPYLSNGSPSTDPDPTCCSGANTVLDFNGECVCVAIQKSSILGIQLNITRVWSLPSICGMKDYSLKNCDFWDLYGSSSSSLPAPDLHGPASSPSPASDLHGSSPSPSPGNAASDPRGSSPSPSPANAASYLHGSSPSPSPANAASYLHGSSPSPSPASYLHGSTPSPSPGNSASDLHGSSPSPSPVPYLHGSCASPSPEPPSASAVEAPGPAPMMDPPYNKVATCDDVNYNMWECVPYLNNHNQSVEPNHDCCLAYITVVDFDPKCICTFTESSKRLGVGFNMSKLEQLPSYCGFHAYPLEKCNSKYDHSHTKNYDHSHVKKPDSTSHSGCRSLASSSFAAAVVARSIAFVSVLFMSSH</sequence>
<evidence type="ECO:0000256" key="3">
    <source>
        <dbReference type="ARBA" id="ARBA00022475"/>
    </source>
</evidence>
<dbReference type="AlphaFoldDB" id="A0AAN7LSL3"/>
<keyword evidence="3" id="KW-1003">Cell membrane</keyword>
<evidence type="ECO:0000256" key="2">
    <source>
        <dbReference type="ARBA" id="ARBA00009748"/>
    </source>
</evidence>
<evidence type="ECO:0000256" key="6">
    <source>
        <dbReference type="ARBA" id="ARBA00023157"/>
    </source>
</evidence>
<protein>
    <recommendedName>
        <fullName evidence="11">Bifunctional inhibitor/plant lipid transfer protein/seed storage helical domain-containing protein</fullName>
    </recommendedName>
</protein>
<evidence type="ECO:0000256" key="8">
    <source>
        <dbReference type="ARBA" id="ARBA00023288"/>
    </source>
</evidence>